<reference evidence="3" key="1">
    <citation type="journal article" date="2012" name="BMC Genomics">
        <title>Characterisation of full-length cDNA sequences provides insights into the Eimeria tenella transcriptome.</title>
        <authorList>
            <person name="Amiruddin N."/>
            <person name="Lee X.W."/>
            <person name="Blake D.P."/>
            <person name="Suzuki Y."/>
            <person name="Tay Y.L."/>
            <person name="Lim L.S."/>
            <person name="Tomley F.M."/>
            <person name="Watanabe J."/>
            <person name="Sugimoto C."/>
            <person name="Wan K.L."/>
        </authorList>
    </citation>
    <scope>NUCLEOTIDE SEQUENCE</scope>
    <source>
        <strain evidence="3">Houghton</strain>
    </source>
</reference>
<evidence type="ECO:0000256" key="2">
    <source>
        <dbReference type="SAM" id="MobiDB-lite"/>
    </source>
</evidence>
<evidence type="ECO:0000313" key="4">
    <source>
        <dbReference type="EMBL" id="CDJ44894.1"/>
    </source>
</evidence>
<dbReference type="EMBL" id="JN987559">
    <property type="protein sequence ID" value="AET50782.1"/>
    <property type="molecule type" value="mRNA"/>
</dbReference>
<dbReference type="OrthoDB" id="1914839at2759"/>
<feature type="compositionally biased region" description="Basic and acidic residues" evidence="2">
    <location>
        <begin position="343"/>
        <end position="355"/>
    </location>
</feature>
<proteinExistence type="evidence at transcript level"/>
<dbReference type="SMART" id="SM00028">
    <property type="entry name" value="TPR"/>
    <property type="match status" value="3"/>
</dbReference>
<dbReference type="Pfam" id="PF13181">
    <property type="entry name" value="TPR_8"/>
    <property type="match status" value="1"/>
</dbReference>
<feature type="repeat" description="TPR" evidence="1">
    <location>
        <begin position="66"/>
        <end position="99"/>
    </location>
</feature>
<evidence type="ECO:0000256" key="1">
    <source>
        <dbReference type="PROSITE-ProRule" id="PRU00339"/>
    </source>
</evidence>
<reference evidence="4" key="2">
    <citation type="submission" date="2013-10" db="EMBL/GenBank/DDBJ databases">
        <title>Genomic analysis of the causative agents of coccidiosis in chickens.</title>
        <authorList>
            <person name="Reid A.J."/>
            <person name="Blake D."/>
            <person name="Billington K."/>
            <person name="Browne H."/>
            <person name="Dunn M."/>
            <person name="Hung S."/>
            <person name="Kawahara F."/>
            <person name="Miranda-Saavedra D."/>
            <person name="Mourier T."/>
            <person name="Nagra H."/>
            <person name="Otto T.D."/>
            <person name="Rawlings N."/>
            <person name="Sanchez A."/>
            <person name="Sanders M."/>
            <person name="Subramaniam C."/>
            <person name="Tay Y."/>
            <person name="Dear P."/>
            <person name="Doerig C."/>
            <person name="Gruber A."/>
            <person name="Parkinson J."/>
            <person name="Shirley M."/>
            <person name="Wan K.L."/>
            <person name="Berriman M."/>
            <person name="Tomley F."/>
            <person name="Pain A."/>
        </authorList>
    </citation>
    <scope>NUCLEOTIDE SEQUENCE [LARGE SCALE GENOMIC DNA]</scope>
    <source>
        <strain evidence="4">Houghton</strain>
    </source>
</reference>
<dbReference type="PROSITE" id="PS50005">
    <property type="entry name" value="TPR"/>
    <property type="match status" value="1"/>
</dbReference>
<evidence type="ECO:0000313" key="5">
    <source>
        <dbReference type="Proteomes" id="UP000030747"/>
    </source>
</evidence>
<evidence type="ECO:0000313" key="3">
    <source>
        <dbReference type="EMBL" id="AET50782.1"/>
    </source>
</evidence>
<feature type="compositionally biased region" description="Low complexity" evidence="2">
    <location>
        <begin position="361"/>
        <end position="380"/>
    </location>
</feature>
<keyword evidence="5" id="KW-1185">Reference proteome</keyword>
<dbReference type="Gene3D" id="1.25.40.10">
    <property type="entry name" value="Tetratricopeptide repeat domain"/>
    <property type="match status" value="2"/>
</dbReference>
<dbReference type="EMBL" id="HG677786">
    <property type="protein sequence ID" value="CDJ44894.1"/>
    <property type="molecule type" value="Genomic_DNA"/>
</dbReference>
<gene>
    <name evidence="4" type="ORF">ETH_00035705</name>
</gene>
<feature type="region of interest" description="Disordered" evidence="2">
    <location>
        <begin position="339"/>
        <end position="387"/>
    </location>
</feature>
<dbReference type="SUPFAM" id="SSF48452">
    <property type="entry name" value="TPR-like"/>
    <property type="match status" value="1"/>
</dbReference>
<keyword evidence="1" id="KW-0802">TPR repeat</keyword>
<dbReference type="VEuPathDB" id="ToxoDB:ETH2_1205300"/>
<dbReference type="CDD" id="cd24142">
    <property type="entry name" value="ACL4-like"/>
    <property type="match status" value="1"/>
</dbReference>
<accession>H9B9X2</accession>
<dbReference type="InterPro" id="IPR011990">
    <property type="entry name" value="TPR-like_helical_dom_sf"/>
</dbReference>
<dbReference type="InterPro" id="IPR019734">
    <property type="entry name" value="TPR_rpt"/>
</dbReference>
<dbReference type="RefSeq" id="XP_013235641.1">
    <property type="nucleotide sequence ID" value="XM_013380187.1"/>
</dbReference>
<dbReference type="GeneID" id="25256182"/>
<feature type="region of interest" description="Disordered" evidence="2">
    <location>
        <begin position="1"/>
        <end position="27"/>
    </location>
</feature>
<sequence>MEVDGEEGPFEGAPSSGALQVQPRSQGKPPAFFISKAEEYLSSFPPNMELAVKFLEKGVSVHPNHVGLLERLAAEYAEIGRAEEAKKLLQRAMELQPDSGPLKFLQMAQLEEGAASLPLYSKAIDMLESAARVGPRSSSSSSKSSSSSGAAAEFSQKEARAHLVRAYAAVAELYLTDLCDEAEAEAAAANAINKALLLDPDSPDALLCEAQFKKVKEDREGAMAAAGRLHAVLKRLQEKAAAGLLLWQREHGAAAAAAADGQEEENASIEIRVNAGRLFIDLEMVEEALEVLSSCLEENEDDPEVWLVYCCGLLKAKEFDSCLSALDELKDRLKRFGFPSDHPMAEHEEELRKLAEQGLTDPQQQQQQQQQQDSSDCSFSSDDEGAS</sequence>
<organism evidence="3">
    <name type="scientific">Eimeria tenella</name>
    <name type="common">Coccidian parasite</name>
    <dbReference type="NCBI Taxonomy" id="5802"/>
    <lineage>
        <taxon>Eukaryota</taxon>
        <taxon>Sar</taxon>
        <taxon>Alveolata</taxon>
        <taxon>Apicomplexa</taxon>
        <taxon>Conoidasida</taxon>
        <taxon>Coccidia</taxon>
        <taxon>Eucoccidiorida</taxon>
        <taxon>Eimeriorina</taxon>
        <taxon>Eimeriidae</taxon>
        <taxon>Eimeria</taxon>
    </lineage>
</organism>
<name>H9B9X2_EIMTE</name>
<dbReference type="AlphaFoldDB" id="H9B9X2"/>
<protein>
    <submittedName>
        <fullName evidence="4">TPR repeat-containing protein YDR161W, related</fullName>
    </submittedName>
</protein>
<dbReference type="Proteomes" id="UP000030747">
    <property type="component" value="Unassembled WGS sequence"/>
</dbReference>
<reference evidence="4" key="3">
    <citation type="submission" date="2013-10" db="EMBL/GenBank/DDBJ databases">
        <authorList>
            <person name="Aslett M."/>
        </authorList>
    </citation>
    <scope>NUCLEOTIDE SEQUENCE [LARGE SCALE GENOMIC DNA]</scope>
    <source>
        <strain evidence="4">Houghton</strain>
    </source>
</reference>
<dbReference type="OMA" id="ETYMTDL"/>
<dbReference type="VEuPathDB" id="ToxoDB:ETH_00035705"/>